<protein>
    <submittedName>
        <fullName evidence="2">Uncharacterized protein</fullName>
    </submittedName>
</protein>
<evidence type="ECO:0000313" key="2">
    <source>
        <dbReference type="EMBL" id="OOO64345.1"/>
    </source>
</evidence>
<name>A0A1S9I268_9CLOT</name>
<evidence type="ECO:0000256" key="1">
    <source>
        <dbReference type="SAM" id="Phobius"/>
    </source>
</evidence>
<dbReference type="Proteomes" id="UP000190256">
    <property type="component" value="Unassembled WGS sequence"/>
</dbReference>
<organism evidence="2 3">
    <name type="scientific">Clostridium tepidum</name>
    <dbReference type="NCBI Taxonomy" id="1962263"/>
    <lineage>
        <taxon>Bacteria</taxon>
        <taxon>Bacillati</taxon>
        <taxon>Bacillota</taxon>
        <taxon>Clostridia</taxon>
        <taxon>Eubacteriales</taxon>
        <taxon>Clostridiaceae</taxon>
        <taxon>Clostridium</taxon>
    </lineage>
</organism>
<sequence length="66" mass="7656">MVKKGARSRITKEKIFTFLKLTLFKKAFKLLNLFAILFYNFSISLAITSKGYFSHRTYAINLAALF</sequence>
<gene>
    <name evidence="2" type="ORF">BS638_11115</name>
</gene>
<evidence type="ECO:0000313" key="3">
    <source>
        <dbReference type="Proteomes" id="UP000190256"/>
    </source>
</evidence>
<reference evidence="2 3" key="1">
    <citation type="submission" date="2016-12" db="EMBL/GenBank/DDBJ databases">
        <title>Clostridium tepidum sp. nov., a close relative of Clostridium sporogenes and Clostridium botulinum Group I.</title>
        <authorList>
            <person name="Dobritsa A.P."/>
            <person name="Kutumbaka K.K."/>
            <person name="Werner K."/>
            <person name="Wiedmann M."/>
            <person name="Asmus A."/>
            <person name="Samadpour M."/>
        </authorList>
    </citation>
    <scope>NUCLEOTIDE SEQUENCE [LARGE SCALE GENOMIC DNA]</scope>
    <source>
        <strain evidence="2 3">IEH 97212</strain>
    </source>
</reference>
<proteinExistence type="predicted"/>
<keyword evidence="1" id="KW-0472">Membrane</keyword>
<feature type="transmembrane region" description="Helical" evidence="1">
    <location>
        <begin position="30"/>
        <end position="48"/>
    </location>
</feature>
<keyword evidence="1" id="KW-0812">Transmembrane</keyword>
<accession>A0A1S9I268</accession>
<keyword evidence="1" id="KW-1133">Transmembrane helix</keyword>
<dbReference type="AlphaFoldDB" id="A0A1S9I268"/>
<comment type="caution">
    <text evidence="2">The sequence shown here is derived from an EMBL/GenBank/DDBJ whole genome shotgun (WGS) entry which is preliminary data.</text>
</comment>
<dbReference type="EMBL" id="MRAE01000031">
    <property type="protein sequence ID" value="OOO64345.1"/>
    <property type="molecule type" value="Genomic_DNA"/>
</dbReference>